<dbReference type="RefSeq" id="WP_137353994.1">
    <property type="nucleotide sequence ID" value="NZ_CAACYE020000001.1"/>
</dbReference>
<feature type="active site" evidence="5">
    <location>
        <position position="84"/>
    </location>
</feature>
<dbReference type="GO" id="GO:0044027">
    <property type="term" value="P:negative regulation of gene expression via chromosomal CpG island methylation"/>
    <property type="evidence" value="ECO:0007669"/>
    <property type="project" value="TreeGrafter"/>
</dbReference>
<dbReference type="Gene3D" id="3.40.50.150">
    <property type="entry name" value="Vaccinia Virus protein VP39"/>
    <property type="match status" value="1"/>
</dbReference>
<feature type="region of interest" description="Disordered" evidence="8">
    <location>
        <begin position="381"/>
        <end position="401"/>
    </location>
</feature>
<dbReference type="Gene3D" id="3.90.120.10">
    <property type="entry name" value="DNA Methylase, subunit A, domain 2"/>
    <property type="match status" value="1"/>
</dbReference>
<dbReference type="PRINTS" id="PR00105">
    <property type="entry name" value="C5METTRFRASE"/>
</dbReference>
<evidence type="ECO:0000256" key="6">
    <source>
        <dbReference type="RuleBase" id="RU000416"/>
    </source>
</evidence>
<evidence type="ECO:0000256" key="5">
    <source>
        <dbReference type="PROSITE-ProRule" id="PRU01016"/>
    </source>
</evidence>
<dbReference type="GO" id="GO:0003886">
    <property type="term" value="F:DNA (cytosine-5-)-methyltransferase activity"/>
    <property type="evidence" value="ECO:0007669"/>
    <property type="project" value="UniProtKB-EC"/>
</dbReference>
<protein>
    <recommendedName>
        <fullName evidence="7">Cytosine-specific methyltransferase</fullName>
        <ecNumber evidence="7">2.1.1.37</ecNumber>
    </recommendedName>
</protein>
<evidence type="ECO:0000256" key="3">
    <source>
        <dbReference type="ARBA" id="ARBA00022691"/>
    </source>
</evidence>
<evidence type="ECO:0000256" key="2">
    <source>
        <dbReference type="ARBA" id="ARBA00022679"/>
    </source>
</evidence>
<keyword evidence="3 5" id="KW-0949">S-adenosyl-L-methionine</keyword>
<proteinExistence type="inferred from homology"/>
<comment type="similarity">
    <text evidence="5 6">Belongs to the class I-like SAM-binding methyltransferase superfamily. C5-methyltransferase family.</text>
</comment>
<keyword evidence="1 5" id="KW-0489">Methyltransferase</keyword>
<evidence type="ECO:0000256" key="8">
    <source>
        <dbReference type="SAM" id="MobiDB-lite"/>
    </source>
</evidence>
<dbReference type="PANTHER" id="PTHR10629:SF52">
    <property type="entry name" value="DNA (CYTOSINE-5)-METHYLTRANSFERASE 1"/>
    <property type="match status" value="1"/>
</dbReference>
<keyword evidence="2 5" id="KW-0808">Transferase</keyword>
<accession>A0A449H7B8</accession>
<comment type="catalytic activity">
    <reaction evidence="7">
        <text>a 2'-deoxycytidine in DNA + S-adenosyl-L-methionine = a 5-methyl-2'-deoxycytidine in DNA + S-adenosyl-L-homocysteine + H(+)</text>
        <dbReference type="Rhea" id="RHEA:13681"/>
        <dbReference type="Rhea" id="RHEA-COMP:11369"/>
        <dbReference type="Rhea" id="RHEA-COMP:11370"/>
        <dbReference type="ChEBI" id="CHEBI:15378"/>
        <dbReference type="ChEBI" id="CHEBI:57856"/>
        <dbReference type="ChEBI" id="CHEBI:59789"/>
        <dbReference type="ChEBI" id="CHEBI:85452"/>
        <dbReference type="ChEBI" id="CHEBI:85454"/>
        <dbReference type="EC" id="2.1.1.37"/>
    </reaction>
</comment>
<dbReference type="GO" id="GO:0032259">
    <property type="term" value="P:methylation"/>
    <property type="evidence" value="ECO:0007669"/>
    <property type="project" value="UniProtKB-KW"/>
</dbReference>
<name>A0A449H7B8_NOCFR</name>
<dbReference type="GO" id="GO:0009307">
    <property type="term" value="P:DNA restriction-modification system"/>
    <property type="evidence" value="ECO:0007669"/>
    <property type="project" value="UniProtKB-KW"/>
</dbReference>
<reference evidence="9" key="1">
    <citation type="submission" date="2019-02" db="EMBL/GenBank/DDBJ databases">
        <authorList>
            <consortium name="Pathogen Informatics"/>
        </authorList>
    </citation>
    <scope>NUCLEOTIDE SEQUENCE</scope>
    <source>
        <strain evidence="9">3012STDY6733949</strain>
    </source>
</reference>
<dbReference type="GO" id="GO:0003677">
    <property type="term" value="F:DNA binding"/>
    <property type="evidence" value="ECO:0007669"/>
    <property type="project" value="TreeGrafter"/>
</dbReference>
<keyword evidence="4" id="KW-0680">Restriction system</keyword>
<dbReference type="InterPro" id="IPR050390">
    <property type="entry name" value="C5-Methyltransferase"/>
</dbReference>
<dbReference type="PANTHER" id="PTHR10629">
    <property type="entry name" value="CYTOSINE-SPECIFIC METHYLTRANSFERASE"/>
    <property type="match status" value="1"/>
</dbReference>
<dbReference type="PROSITE" id="PS00094">
    <property type="entry name" value="C5_MTASE_1"/>
    <property type="match status" value="1"/>
</dbReference>
<sequence length="401" mass="43463">MALGTALSLFSGAGGLDLGLEAAGIETIGCIEIESVARRTLAANRPGWMTLDYDDVMEAGNRLTPRQVGLRRRGLDLIVGGPPCQPFSKAAQWNPNSRRGMEDGRAEPVHGLLNLVERFLPKAVLIENVVGYVQGPANARIVLEEGLAGINARNGTKYRFDIAILNAADFGVPQNRQRAILVARRDGRKFKFPEATHAEAPITAWDALHDLPALEWSPRPDAWTELLPCIPEGSNYLHLTARGGGPELFGWRTRYWSFLLKLARDRPSWTLPASPGPNTGPFHWDNRPLSVRERMRLQSFPDDWVFCGTDREQVRMSGNATPPALAEIIGRALVDQLSLGEASARCGLLATEPRLVRGRAGTPPAPVKPAALPAHFVGMVGEKASHPGTGRGPSARGRAAA</sequence>
<evidence type="ECO:0000256" key="4">
    <source>
        <dbReference type="ARBA" id="ARBA00022747"/>
    </source>
</evidence>
<dbReference type="Pfam" id="PF00145">
    <property type="entry name" value="DNA_methylase"/>
    <property type="match status" value="1"/>
</dbReference>
<evidence type="ECO:0000256" key="7">
    <source>
        <dbReference type="RuleBase" id="RU000417"/>
    </source>
</evidence>
<gene>
    <name evidence="9" type="primary">haeIIIM</name>
    <name evidence="9" type="ORF">NCTC1935_04897</name>
</gene>
<organism evidence="9">
    <name type="scientific">Nocardia farcinica</name>
    <dbReference type="NCBI Taxonomy" id="37329"/>
    <lineage>
        <taxon>Bacteria</taxon>
        <taxon>Bacillati</taxon>
        <taxon>Actinomycetota</taxon>
        <taxon>Actinomycetes</taxon>
        <taxon>Mycobacteriales</taxon>
        <taxon>Nocardiaceae</taxon>
        <taxon>Nocardia</taxon>
    </lineage>
</organism>
<dbReference type="NCBIfam" id="TIGR00675">
    <property type="entry name" value="dcm"/>
    <property type="match status" value="1"/>
</dbReference>
<dbReference type="AlphaFoldDB" id="A0A449H7B8"/>
<dbReference type="EC" id="2.1.1.37" evidence="7"/>
<evidence type="ECO:0000256" key="1">
    <source>
        <dbReference type="ARBA" id="ARBA00022603"/>
    </source>
</evidence>
<dbReference type="EMBL" id="CAACYE010000005">
    <property type="protein sequence ID" value="VFA87025.1"/>
    <property type="molecule type" value="Genomic_DNA"/>
</dbReference>
<feature type="compositionally biased region" description="Low complexity" evidence="8">
    <location>
        <begin position="392"/>
        <end position="401"/>
    </location>
</feature>
<dbReference type="InterPro" id="IPR001525">
    <property type="entry name" value="C5_MeTfrase"/>
</dbReference>
<evidence type="ECO:0000313" key="9">
    <source>
        <dbReference type="EMBL" id="VFA87025.1"/>
    </source>
</evidence>
<dbReference type="InterPro" id="IPR029063">
    <property type="entry name" value="SAM-dependent_MTases_sf"/>
</dbReference>
<dbReference type="InterPro" id="IPR018117">
    <property type="entry name" value="C5_DNA_meth_AS"/>
</dbReference>
<dbReference type="PROSITE" id="PS51679">
    <property type="entry name" value="SAM_MT_C5"/>
    <property type="match status" value="1"/>
</dbReference>
<dbReference type="SUPFAM" id="SSF53335">
    <property type="entry name" value="S-adenosyl-L-methionine-dependent methyltransferases"/>
    <property type="match status" value="1"/>
</dbReference>